<dbReference type="GO" id="GO:0005975">
    <property type="term" value="P:carbohydrate metabolic process"/>
    <property type="evidence" value="ECO:0007669"/>
    <property type="project" value="InterPro"/>
</dbReference>
<dbReference type="Proteomes" id="UP000479114">
    <property type="component" value="Chromosome"/>
</dbReference>
<evidence type="ECO:0000313" key="4">
    <source>
        <dbReference type="EMBL" id="QHW33563.1"/>
    </source>
</evidence>
<keyword evidence="1" id="KW-0378">Hydrolase</keyword>
<dbReference type="AlphaFoldDB" id="A0A6C0P7E1"/>
<dbReference type="InterPro" id="IPR013529">
    <property type="entry name" value="Glyco_hydro_42_N"/>
</dbReference>
<dbReference type="InterPro" id="IPR017853">
    <property type="entry name" value="GH"/>
</dbReference>
<proteinExistence type="predicted"/>
<reference evidence="4 5" key="1">
    <citation type="submission" date="2020-02" db="EMBL/GenBank/DDBJ databases">
        <title>Paenibacillus sp. nov., isolated from rhizosphere soil of tomato.</title>
        <authorList>
            <person name="Weon H.-Y."/>
            <person name="Lee S.A."/>
        </authorList>
    </citation>
    <scope>NUCLEOTIDE SEQUENCE [LARGE SCALE GENOMIC DNA]</scope>
    <source>
        <strain evidence="4 5">14171R-81</strain>
    </source>
</reference>
<name>A0A6C0P7E1_9BACL</name>
<dbReference type="RefSeq" id="WP_162643561.1">
    <property type="nucleotide sequence ID" value="NZ_CP048286.1"/>
</dbReference>
<evidence type="ECO:0000256" key="2">
    <source>
        <dbReference type="ARBA" id="ARBA00023295"/>
    </source>
</evidence>
<evidence type="ECO:0000256" key="1">
    <source>
        <dbReference type="ARBA" id="ARBA00022801"/>
    </source>
</evidence>
<organism evidence="4 5">
    <name type="scientific">Paenibacillus rhizovicinus</name>
    <dbReference type="NCBI Taxonomy" id="2704463"/>
    <lineage>
        <taxon>Bacteria</taxon>
        <taxon>Bacillati</taxon>
        <taxon>Bacillota</taxon>
        <taxon>Bacilli</taxon>
        <taxon>Bacillales</taxon>
        <taxon>Paenibacillaceae</taxon>
        <taxon>Paenibacillus</taxon>
    </lineage>
</organism>
<feature type="domain" description="Glycoside hydrolase family 42 N-terminal" evidence="3">
    <location>
        <begin position="368"/>
        <end position="545"/>
    </location>
</feature>
<keyword evidence="5" id="KW-1185">Reference proteome</keyword>
<dbReference type="Gene3D" id="3.20.20.80">
    <property type="entry name" value="Glycosidases"/>
    <property type="match status" value="1"/>
</dbReference>
<protein>
    <recommendedName>
        <fullName evidence="3">Glycoside hydrolase family 42 N-terminal domain-containing protein</fullName>
    </recommendedName>
</protein>
<sequence length="678" mass="77045">MASNEQAIGLEGLHYVNCSGEGEGPDRITLHTKAGRSGMVVEGKPLRLGGADWQAARYLVFDVEVREEHCAVLQIDFWEEDSDSAERGDLYFIVGVLPQLTTRVAIPLEALDSQVMFQPRRPGRLKMVLFGKKVDLARVNRIQIGLAPSSFDQTIAFSNVHVSDREPEYPLPDRKLIDPLGQWLPRDWPGKVASEAAMVEQMRTYLAGCEGGETLTDFAGEWSAYGGWTGKRFDATGFFRTEHDGKRWWLVDPDGCVFYSNGLDCVTPDIECPATGIESFFEWLPEKDGEFADAWNLNHYASSAHFIDFAIVNMIRAFGPDWREAWERMTRRRLVEWGFNTIANWSDGPFIRKAKLPYVLPLNGFPETERKVFRDFPDVFSTEYQENAERFARQLEAYRDDRYLIGYFLRNEPHWAFVEGLIIAEELLANPADLVSKRELIRYLEEQYGGDIGRLNEAWRSGFGSFDDLRRPMRKAARQSTQTAADLRAFSRIMIERYVGIPSQAAKRVDPHHLNLGMRYAYMADEDLIAGYEHFDVFSINCYRMDPRNDIMWIGDKTGLPVIIGEYQFGALDRGSPATGLRGVASQEDRAKAYRFYVENAAATPYCVGNHYFVLNDQAALGRGDGENYSVGFVNICQQPHPEMVEAAQETHRTIYAVASGERQPTTVEAEEIEMIAY</sequence>
<dbReference type="Pfam" id="PF02449">
    <property type="entry name" value="Glyco_hydro_42"/>
    <property type="match status" value="1"/>
</dbReference>
<gene>
    <name evidence="4" type="ORF">GZH47_24045</name>
</gene>
<dbReference type="GO" id="GO:0009341">
    <property type="term" value="C:beta-galactosidase complex"/>
    <property type="evidence" value="ECO:0007669"/>
    <property type="project" value="InterPro"/>
</dbReference>
<accession>A0A6C0P7E1</accession>
<dbReference type="GO" id="GO:0004565">
    <property type="term" value="F:beta-galactosidase activity"/>
    <property type="evidence" value="ECO:0007669"/>
    <property type="project" value="InterPro"/>
</dbReference>
<dbReference type="KEGG" id="prz:GZH47_24045"/>
<dbReference type="EMBL" id="CP048286">
    <property type="protein sequence ID" value="QHW33563.1"/>
    <property type="molecule type" value="Genomic_DNA"/>
</dbReference>
<evidence type="ECO:0000259" key="3">
    <source>
        <dbReference type="Pfam" id="PF02449"/>
    </source>
</evidence>
<dbReference type="SUPFAM" id="SSF51445">
    <property type="entry name" value="(Trans)glycosidases"/>
    <property type="match status" value="1"/>
</dbReference>
<evidence type="ECO:0000313" key="5">
    <source>
        <dbReference type="Proteomes" id="UP000479114"/>
    </source>
</evidence>
<keyword evidence="2" id="KW-0326">Glycosidase</keyword>